<evidence type="ECO:0000256" key="11">
    <source>
        <dbReference type="RuleBase" id="RU000682"/>
    </source>
</evidence>
<dbReference type="Gene3D" id="1.10.10.60">
    <property type="entry name" value="Homeodomain-like"/>
    <property type="match status" value="1"/>
</dbReference>
<dbReference type="EMBL" id="CAJEWN010001225">
    <property type="protein sequence ID" value="CAD2195555.1"/>
    <property type="molecule type" value="Genomic_DNA"/>
</dbReference>
<dbReference type="GO" id="GO:0000981">
    <property type="term" value="F:DNA-binding transcription factor activity, RNA polymerase II-specific"/>
    <property type="evidence" value="ECO:0007669"/>
    <property type="project" value="InterPro"/>
</dbReference>
<dbReference type="PROSITE" id="PS50023">
    <property type="entry name" value="LIM_DOMAIN_2"/>
    <property type="match status" value="2"/>
</dbReference>
<evidence type="ECO:0000256" key="9">
    <source>
        <dbReference type="PROSITE-ProRule" id="PRU00108"/>
    </source>
</evidence>
<comment type="subcellular location">
    <subcellularLocation>
        <location evidence="1 9 11">Nucleus</location>
    </subcellularLocation>
</comment>
<dbReference type="InterPro" id="IPR001781">
    <property type="entry name" value="Znf_LIM"/>
</dbReference>
<gene>
    <name evidence="15" type="ORF">MENT_LOCUS48655</name>
</gene>
<dbReference type="SUPFAM" id="SSF57716">
    <property type="entry name" value="Glucocorticoid receptor-like (DNA-binding domain)"/>
    <property type="match status" value="1"/>
</dbReference>
<feature type="DNA-binding region" description="Homeobox" evidence="9">
    <location>
        <begin position="241"/>
        <end position="300"/>
    </location>
</feature>
<dbReference type="InterPro" id="IPR009057">
    <property type="entry name" value="Homeodomain-like_sf"/>
</dbReference>
<evidence type="ECO:0000256" key="7">
    <source>
        <dbReference type="ARBA" id="ARBA00023155"/>
    </source>
</evidence>
<feature type="domain" description="Homeobox" evidence="14">
    <location>
        <begin position="239"/>
        <end position="299"/>
    </location>
</feature>
<sequence>MVIEIPPNSQTTSGNSSPNNTLRNLQSTTLQESKNPPTSSSSSPPQPSTSLSFSLIMDEQKCQDPSTSNHHNQQINNLDLINCFNKTTTEEQQNNENNKELFENLEFCLCSSCGLPIQDRFIYKVLDSQFYHEKCLNCSVCRQPFPSGTCFSRNSLLFCREHFLNTFGPKCSRCAAPIDERSIVRRANQHIYHLDCFQCVVCKREMKTGDQFYLIPMDGRLVCRQDFETAQKESAEMDLGNKRPRTTISAKSLEMLKHAYQCSNKPARHIREQLASQTGLDMRVVQVWFQNRRAKEKRLKKDTHRRYLSNNQSDQHSPDCFSIDMRSNGRGCGSGPSSVPSSIGLQNLFGRNGTIDSDSGASNNDAESPIYSIYTNPSEIDVDGSGEFCQDQQTTLDGGEQQRQQQHYHNQQLNVDSFPTGIVVSEQSKTPQPPQQQLFSFEQQLNISTTNQQQQQHSQPSTPNN</sequence>
<dbReference type="GO" id="GO:0007409">
    <property type="term" value="P:axonogenesis"/>
    <property type="evidence" value="ECO:0007669"/>
    <property type="project" value="UniProtKB-ARBA"/>
</dbReference>
<feature type="domain" description="LIM zinc-binding" evidence="13">
    <location>
        <begin position="108"/>
        <end position="168"/>
    </location>
</feature>
<evidence type="ECO:0000313" key="16">
    <source>
        <dbReference type="Proteomes" id="UP000580250"/>
    </source>
</evidence>
<feature type="compositionally biased region" description="Polar residues" evidence="12">
    <location>
        <begin position="7"/>
        <end position="35"/>
    </location>
</feature>
<evidence type="ECO:0000256" key="1">
    <source>
        <dbReference type="ARBA" id="ARBA00004123"/>
    </source>
</evidence>
<evidence type="ECO:0000256" key="4">
    <source>
        <dbReference type="ARBA" id="ARBA00022833"/>
    </source>
</evidence>
<keyword evidence="6 9" id="KW-0238">DNA-binding</keyword>
<keyword evidence="7 9" id="KW-0371">Homeobox</keyword>
<dbReference type="FunFam" id="1.10.10.60:FF:000219">
    <property type="entry name" value="LIM/homeobox protein Lhx3"/>
    <property type="match status" value="1"/>
</dbReference>
<dbReference type="SMART" id="SM00132">
    <property type="entry name" value="LIM"/>
    <property type="match status" value="2"/>
</dbReference>
<dbReference type="PANTHER" id="PTHR24208">
    <property type="entry name" value="LIM/HOMEOBOX PROTEIN LHX"/>
    <property type="match status" value="1"/>
</dbReference>
<dbReference type="CDD" id="cd08368">
    <property type="entry name" value="LIM"/>
    <property type="match status" value="1"/>
</dbReference>
<dbReference type="PROSITE" id="PS50071">
    <property type="entry name" value="HOMEOBOX_2"/>
    <property type="match status" value="1"/>
</dbReference>
<dbReference type="Pfam" id="PF00412">
    <property type="entry name" value="LIM"/>
    <property type="match status" value="2"/>
</dbReference>
<name>A0A6V7X8Q9_MELEN</name>
<reference evidence="15 16" key="1">
    <citation type="submission" date="2020-08" db="EMBL/GenBank/DDBJ databases">
        <authorList>
            <person name="Koutsovoulos G."/>
            <person name="Danchin GJ E."/>
        </authorList>
    </citation>
    <scope>NUCLEOTIDE SEQUENCE [LARGE SCALE GENOMIC DNA]</scope>
</reference>
<dbReference type="InterPro" id="IPR001356">
    <property type="entry name" value="HD"/>
</dbReference>
<dbReference type="OrthoDB" id="10068367at2759"/>
<dbReference type="Gene3D" id="2.10.110.10">
    <property type="entry name" value="Cysteine Rich Protein"/>
    <property type="match status" value="2"/>
</dbReference>
<evidence type="ECO:0000256" key="10">
    <source>
        <dbReference type="PROSITE-ProRule" id="PRU00125"/>
    </source>
</evidence>
<evidence type="ECO:0000259" key="14">
    <source>
        <dbReference type="PROSITE" id="PS50071"/>
    </source>
</evidence>
<dbReference type="Pfam" id="PF00046">
    <property type="entry name" value="Homeodomain"/>
    <property type="match status" value="1"/>
</dbReference>
<dbReference type="Proteomes" id="UP000580250">
    <property type="component" value="Unassembled WGS sequence"/>
</dbReference>
<dbReference type="PROSITE" id="PS00027">
    <property type="entry name" value="HOMEOBOX_1"/>
    <property type="match status" value="1"/>
</dbReference>
<accession>A0A6V7X8Q9</accession>
<dbReference type="GO" id="GO:0046872">
    <property type="term" value="F:metal ion binding"/>
    <property type="evidence" value="ECO:0007669"/>
    <property type="project" value="UniProtKB-KW"/>
</dbReference>
<dbReference type="SMART" id="SM00389">
    <property type="entry name" value="HOX"/>
    <property type="match status" value="1"/>
</dbReference>
<dbReference type="SUPFAM" id="SSF46689">
    <property type="entry name" value="Homeodomain-like"/>
    <property type="match status" value="1"/>
</dbReference>
<dbReference type="GO" id="GO:0000977">
    <property type="term" value="F:RNA polymerase II transcription regulatory region sequence-specific DNA binding"/>
    <property type="evidence" value="ECO:0007669"/>
    <property type="project" value="TreeGrafter"/>
</dbReference>
<feature type="region of interest" description="Disordered" evidence="12">
    <location>
        <begin position="299"/>
        <end position="370"/>
    </location>
</feature>
<evidence type="ECO:0000256" key="2">
    <source>
        <dbReference type="ARBA" id="ARBA00022723"/>
    </source>
</evidence>
<protein>
    <submittedName>
        <fullName evidence="15">Uncharacterized protein</fullName>
    </submittedName>
</protein>
<feature type="compositionally biased region" description="Low complexity" evidence="12">
    <location>
        <begin position="335"/>
        <end position="344"/>
    </location>
</feature>
<dbReference type="GO" id="GO:0045944">
    <property type="term" value="P:positive regulation of transcription by RNA polymerase II"/>
    <property type="evidence" value="ECO:0007669"/>
    <property type="project" value="UniProtKB-ARBA"/>
</dbReference>
<dbReference type="InterPro" id="IPR017970">
    <property type="entry name" value="Homeobox_CS"/>
</dbReference>
<evidence type="ECO:0000256" key="3">
    <source>
        <dbReference type="ARBA" id="ARBA00022737"/>
    </source>
</evidence>
<evidence type="ECO:0000256" key="5">
    <source>
        <dbReference type="ARBA" id="ARBA00023038"/>
    </source>
</evidence>
<dbReference type="GO" id="GO:0005634">
    <property type="term" value="C:nucleus"/>
    <property type="evidence" value="ECO:0007669"/>
    <property type="project" value="UniProtKB-SubCell"/>
</dbReference>
<dbReference type="AlphaFoldDB" id="A0A6V7X8Q9"/>
<keyword evidence="8 9" id="KW-0539">Nucleus</keyword>
<feature type="region of interest" description="Disordered" evidence="12">
    <location>
        <begin position="443"/>
        <end position="465"/>
    </location>
</feature>
<dbReference type="FunFam" id="2.10.110.10:FF:000136">
    <property type="entry name" value="LIM domain family"/>
    <property type="match status" value="1"/>
</dbReference>
<proteinExistence type="predicted"/>
<dbReference type="PROSITE" id="PS00478">
    <property type="entry name" value="LIM_DOMAIN_1"/>
    <property type="match status" value="1"/>
</dbReference>
<keyword evidence="3" id="KW-0677">Repeat</keyword>
<evidence type="ECO:0000313" key="15">
    <source>
        <dbReference type="EMBL" id="CAD2195555.1"/>
    </source>
</evidence>
<organism evidence="15 16">
    <name type="scientific">Meloidogyne enterolobii</name>
    <name type="common">Root-knot nematode worm</name>
    <name type="synonym">Meloidogyne mayaguensis</name>
    <dbReference type="NCBI Taxonomy" id="390850"/>
    <lineage>
        <taxon>Eukaryota</taxon>
        <taxon>Metazoa</taxon>
        <taxon>Ecdysozoa</taxon>
        <taxon>Nematoda</taxon>
        <taxon>Chromadorea</taxon>
        <taxon>Rhabditida</taxon>
        <taxon>Tylenchina</taxon>
        <taxon>Tylenchomorpha</taxon>
        <taxon>Tylenchoidea</taxon>
        <taxon>Meloidogynidae</taxon>
        <taxon>Meloidogyninae</taxon>
        <taxon>Meloidogyne</taxon>
    </lineage>
</organism>
<feature type="compositionally biased region" description="Low complexity" evidence="12">
    <location>
        <begin position="36"/>
        <end position="50"/>
    </location>
</feature>
<keyword evidence="5 10" id="KW-0440">LIM domain</keyword>
<comment type="caution">
    <text evidence="15">The sequence shown here is derived from an EMBL/GenBank/DDBJ whole genome shotgun (WGS) entry which is preliminary data.</text>
</comment>
<evidence type="ECO:0000256" key="8">
    <source>
        <dbReference type="ARBA" id="ARBA00023242"/>
    </source>
</evidence>
<evidence type="ECO:0000259" key="13">
    <source>
        <dbReference type="PROSITE" id="PS50023"/>
    </source>
</evidence>
<dbReference type="PANTHER" id="PTHR24208:SF128">
    <property type="entry name" value="LIM3, ISOFORM G"/>
    <property type="match status" value="1"/>
</dbReference>
<keyword evidence="4 10" id="KW-0862">Zinc</keyword>
<feature type="domain" description="LIM zinc-binding" evidence="13">
    <location>
        <begin position="169"/>
        <end position="233"/>
    </location>
</feature>
<feature type="compositionally biased region" description="Polar residues" evidence="12">
    <location>
        <begin position="354"/>
        <end position="366"/>
    </location>
</feature>
<keyword evidence="2 10" id="KW-0479">Metal-binding</keyword>
<dbReference type="InterPro" id="IPR050453">
    <property type="entry name" value="LIM_Homeobox_TF"/>
</dbReference>
<dbReference type="CDD" id="cd00086">
    <property type="entry name" value="homeodomain"/>
    <property type="match status" value="1"/>
</dbReference>
<feature type="region of interest" description="Disordered" evidence="12">
    <location>
        <begin position="1"/>
        <end position="50"/>
    </location>
</feature>
<evidence type="ECO:0000256" key="12">
    <source>
        <dbReference type="SAM" id="MobiDB-lite"/>
    </source>
</evidence>
<evidence type="ECO:0000256" key="6">
    <source>
        <dbReference type="ARBA" id="ARBA00023125"/>
    </source>
</evidence>